<evidence type="ECO:0000256" key="4">
    <source>
        <dbReference type="ARBA" id="ARBA00022723"/>
    </source>
</evidence>
<dbReference type="InterPro" id="IPR023214">
    <property type="entry name" value="HAD_sf"/>
</dbReference>
<dbReference type="EMBL" id="CP054140">
    <property type="protein sequence ID" value="QQG65115.1"/>
    <property type="molecule type" value="Genomic_DNA"/>
</dbReference>
<dbReference type="GO" id="GO:0008781">
    <property type="term" value="F:N-acylneuraminate cytidylyltransferase activity"/>
    <property type="evidence" value="ECO:0007669"/>
    <property type="project" value="TreeGrafter"/>
</dbReference>
<evidence type="ECO:0000256" key="3">
    <source>
        <dbReference type="ARBA" id="ARBA00011881"/>
    </source>
</evidence>
<dbReference type="SFLD" id="SFLDG01138">
    <property type="entry name" value="C1.6.2:_Deoxy-d-mannose-octulo"/>
    <property type="match status" value="1"/>
</dbReference>
<protein>
    <submittedName>
        <fullName evidence="7">HAD-IIIA family hydrolase</fullName>
    </submittedName>
</protein>
<evidence type="ECO:0000256" key="2">
    <source>
        <dbReference type="ARBA" id="ARBA00005893"/>
    </source>
</evidence>
<dbReference type="SUPFAM" id="SSF56784">
    <property type="entry name" value="HAD-like"/>
    <property type="match status" value="1"/>
</dbReference>
<dbReference type="Gene3D" id="3.40.50.1000">
    <property type="entry name" value="HAD superfamily/HAD-like"/>
    <property type="match status" value="1"/>
</dbReference>
<proteinExistence type="inferred from homology"/>
<evidence type="ECO:0000313" key="8">
    <source>
        <dbReference type="Proteomes" id="UP000596092"/>
    </source>
</evidence>
<dbReference type="PANTHER" id="PTHR21485:SF3">
    <property type="entry name" value="N-ACYLNEURAMINATE CYTIDYLYLTRANSFERASE"/>
    <property type="match status" value="1"/>
</dbReference>
<dbReference type="InterPro" id="IPR050793">
    <property type="entry name" value="CMP-NeuNAc_synthase"/>
</dbReference>
<dbReference type="GO" id="GO:0016788">
    <property type="term" value="F:hydrolase activity, acting on ester bonds"/>
    <property type="evidence" value="ECO:0007669"/>
    <property type="project" value="InterPro"/>
</dbReference>
<dbReference type="FunFam" id="3.40.50.1000:FF:000029">
    <property type="entry name" value="3-deoxy-D-manno-octulosonate 8-phosphate phosphatase KdsC"/>
    <property type="match status" value="1"/>
</dbReference>
<sequence>MSSRDCGVANGGYPTDCELTEALRSRALSRQVSMVRSDAWQAALPRARQVRLLLLDVDGVLTDGSITYISDHVEAKTFHTQDGMGIKLLQDSGVAVGIITARSSEAVERRARDLGLTHVFQGKKDKLAVYETILKETGLRPPQTAYMGDDLLDLPVLNRAGFAAAPADAVMEIQQRVHYVTGRGGGRGAVREVCDLILESQGNLVRMRARFDR</sequence>
<dbReference type="SFLD" id="SFLDG01136">
    <property type="entry name" value="C1.6:_Phosphoserine_Phosphatas"/>
    <property type="match status" value="1"/>
</dbReference>
<dbReference type="NCBIfam" id="TIGR01662">
    <property type="entry name" value="HAD-SF-IIIA"/>
    <property type="match status" value="1"/>
</dbReference>
<comment type="similarity">
    <text evidence="2">Belongs to the KdsC family.</text>
</comment>
<dbReference type="SFLD" id="SFLDS00003">
    <property type="entry name" value="Haloacid_Dehalogenase"/>
    <property type="match status" value="1"/>
</dbReference>
<comment type="cofactor">
    <cofactor evidence="1">
        <name>Mg(2+)</name>
        <dbReference type="ChEBI" id="CHEBI:18420"/>
    </cofactor>
</comment>
<dbReference type="NCBIfam" id="TIGR01670">
    <property type="entry name" value="KdsC-phosphatas"/>
    <property type="match status" value="1"/>
</dbReference>
<dbReference type="Pfam" id="PF00702">
    <property type="entry name" value="Hydrolase"/>
    <property type="match status" value="1"/>
</dbReference>
<evidence type="ECO:0000256" key="1">
    <source>
        <dbReference type="ARBA" id="ARBA00001946"/>
    </source>
</evidence>
<dbReference type="InterPro" id="IPR036412">
    <property type="entry name" value="HAD-like_sf"/>
</dbReference>
<evidence type="ECO:0000313" key="7">
    <source>
        <dbReference type="EMBL" id="QQG65115.1"/>
    </source>
</evidence>
<gene>
    <name evidence="7" type="ORF">HP555_04150</name>
</gene>
<evidence type="ECO:0000256" key="6">
    <source>
        <dbReference type="ARBA" id="ARBA00022842"/>
    </source>
</evidence>
<dbReference type="InterPro" id="IPR006549">
    <property type="entry name" value="HAD-SF_hydro_IIIA"/>
</dbReference>
<organism evidence="7 8">
    <name type="scientific">Desulfobulbus oligotrophicus</name>
    <dbReference type="NCBI Taxonomy" id="1909699"/>
    <lineage>
        <taxon>Bacteria</taxon>
        <taxon>Pseudomonadati</taxon>
        <taxon>Thermodesulfobacteriota</taxon>
        <taxon>Desulfobulbia</taxon>
        <taxon>Desulfobulbales</taxon>
        <taxon>Desulfobulbaceae</taxon>
        <taxon>Desulfobulbus</taxon>
    </lineage>
</organism>
<reference evidence="7 8" key="1">
    <citation type="submission" date="2020-05" db="EMBL/GenBank/DDBJ databases">
        <title>Complete genome of Desulfobulbus oligotrophicus.</title>
        <authorList>
            <person name="Podar M."/>
        </authorList>
    </citation>
    <scope>NUCLEOTIDE SEQUENCE [LARGE SCALE GENOMIC DNA]</scope>
    <source>
        <strain evidence="7 8">Prop6</strain>
    </source>
</reference>
<name>A0A7T5VC13_9BACT</name>
<dbReference type="Proteomes" id="UP000596092">
    <property type="component" value="Chromosome"/>
</dbReference>
<dbReference type="RefSeq" id="WP_199263932.1">
    <property type="nucleotide sequence ID" value="NZ_CP054140.1"/>
</dbReference>
<keyword evidence="8" id="KW-1185">Reference proteome</keyword>
<keyword evidence="6" id="KW-0460">Magnesium</keyword>
<comment type="subunit">
    <text evidence="3">Homotetramer.</text>
</comment>
<keyword evidence="4" id="KW-0479">Metal-binding</keyword>
<dbReference type="GO" id="GO:0046872">
    <property type="term" value="F:metal ion binding"/>
    <property type="evidence" value="ECO:0007669"/>
    <property type="project" value="UniProtKB-KW"/>
</dbReference>
<evidence type="ECO:0000256" key="5">
    <source>
        <dbReference type="ARBA" id="ARBA00022801"/>
    </source>
</evidence>
<keyword evidence="5 7" id="KW-0378">Hydrolase</keyword>
<dbReference type="PANTHER" id="PTHR21485">
    <property type="entry name" value="HAD SUPERFAMILY MEMBERS CMAS AND KDSC"/>
    <property type="match status" value="1"/>
</dbReference>
<dbReference type="InterPro" id="IPR010023">
    <property type="entry name" value="KdsC_fam"/>
</dbReference>
<accession>A0A7T5VC13</accession>
<dbReference type="KEGG" id="dog:HP555_04150"/>
<dbReference type="AlphaFoldDB" id="A0A7T5VC13"/>